<feature type="compositionally biased region" description="Basic and acidic residues" evidence="1">
    <location>
        <begin position="67"/>
        <end position="79"/>
    </location>
</feature>
<organism evidence="2 3">
    <name type="scientific">Pararge aegeria aegeria</name>
    <dbReference type="NCBI Taxonomy" id="348720"/>
    <lineage>
        <taxon>Eukaryota</taxon>
        <taxon>Metazoa</taxon>
        <taxon>Ecdysozoa</taxon>
        <taxon>Arthropoda</taxon>
        <taxon>Hexapoda</taxon>
        <taxon>Insecta</taxon>
        <taxon>Pterygota</taxon>
        <taxon>Neoptera</taxon>
        <taxon>Endopterygota</taxon>
        <taxon>Lepidoptera</taxon>
        <taxon>Glossata</taxon>
        <taxon>Ditrysia</taxon>
        <taxon>Papilionoidea</taxon>
        <taxon>Nymphalidae</taxon>
        <taxon>Satyrinae</taxon>
        <taxon>Satyrini</taxon>
        <taxon>Parargina</taxon>
        <taxon>Pararge</taxon>
    </lineage>
</organism>
<sequence length="79" mass="9213">MRRSVEESYRHNSRGREAEMAMGGAHSSENRWTLGFQGVGVETPHRETQRWTTPNQVDRRHQASHGEPLDTKRPRIVEF</sequence>
<evidence type="ECO:0000313" key="3">
    <source>
        <dbReference type="Proteomes" id="UP000838756"/>
    </source>
</evidence>
<dbReference type="EMBL" id="CAKXAJ010001065">
    <property type="protein sequence ID" value="CAH2207706.1"/>
    <property type="molecule type" value="Genomic_DNA"/>
</dbReference>
<name>A0A8S4QDH7_9NEOP</name>
<dbReference type="Proteomes" id="UP000838756">
    <property type="component" value="Unassembled WGS sequence"/>
</dbReference>
<gene>
    <name evidence="2" type="primary">jg6814</name>
    <name evidence="2" type="ORF">PAEG_LOCUS326</name>
</gene>
<keyword evidence="3" id="KW-1185">Reference proteome</keyword>
<comment type="caution">
    <text evidence="2">The sequence shown here is derived from an EMBL/GenBank/DDBJ whole genome shotgun (WGS) entry which is preliminary data.</text>
</comment>
<reference evidence="2" key="1">
    <citation type="submission" date="2022-03" db="EMBL/GenBank/DDBJ databases">
        <authorList>
            <person name="Lindestad O."/>
        </authorList>
    </citation>
    <scope>NUCLEOTIDE SEQUENCE</scope>
</reference>
<feature type="compositionally biased region" description="Basic and acidic residues" evidence="1">
    <location>
        <begin position="1"/>
        <end position="19"/>
    </location>
</feature>
<feature type="region of interest" description="Disordered" evidence="1">
    <location>
        <begin position="1"/>
        <end position="29"/>
    </location>
</feature>
<evidence type="ECO:0000313" key="2">
    <source>
        <dbReference type="EMBL" id="CAH2207706.1"/>
    </source>
</evidence>
<accession>A0A8S4QDH7</accession>
<dbReference type="AlphaFoldDB" id="A0A8S4QDH7"/>
<evidence type="ECO:0000256" key="1">
    <source>
        <dbReference type="SAM" id="MobiDB-lite"/>
    </source>
</evidence>
<proteinExistence type="predicted"/>
<feature type="region of interest" description="Disordered" evidence="1">
    <location>
        <begin position="41"/>
        <end position="79"/>
    </location>
</feature>
<dbReference type="OrthoDB" id="6938669at2759"/>
<protein>
    <submittedName>
        <fullName evidence="2">Jg6814 protein</fullName>
    </submittedName>
</protein>